<dbReference type="Pfam" id="PF22817">
    <property type="entry name" value="ApeP-like"/>
    <property type="match status" value="1"/>
</dbReference>
<reference evidence="1" key="1">
    <citation type="submission" date="2022-08" db="EMBL/GenBank/DDBJ databases">
        <title>Reclassification of Massilia species as members of the genera Telluria, Duganella, Pseudoduganella, Mokoshia gen. nov. and Zemynaea gen. nov. using orthogonal and non-orthogonal genome-based approaches.</title>
        <authorList>
            <person name="Bowman J.P."/>
        </authorList>
    </citation>
    <scope>NUCLEOTIDE SEQUENCE</scope>
    <source>
        <strain evidence="1">LMG 11547</strain>
    </source>
</reference>
<proteinExistence type="predicted"/>
<comment type="caution">
    <text evidence="1">The sequence shown here is derived from an EMBL/GenBank/DDBJ whole genome shotgun (WGS) entry which is preliminary data.</text>
</comment>
<dbReference type="EMBL" id="JANUHC010000001">
    <property type="protein sequence ID" value="MCS0627845.1"/>
    <property type="molecule type" value="Genomic_DNA"/>
</dbReference>
<sequence length="152" mass="15897">MSLPDIRTLVPHSGAMSLLGRLLAADDETLCAEVAIGPGTLFLDGGAVGAWVGVEYMAQAVAAHAGHGARLRGEPVRVGFLLGTRRYACTVPAFPAGSVLHVHVQRVIQGENGLGAYDCRIVDAAGGAEWASATITVFQPDNVEEFLQRSSE</sequence>
<dbReference type="SUPFAM" id="SSF54637">
    <property type="entry name" value="Thioesterase/thiol ester dehydrase-isomerase"/>
    <property type="match status" value="1"/>
</dbReference>
<dbReference type="Proteomes" id="UP001165263">
    <property type="component" value="Unassembled WGS sequence"/>
</dbReference>
<dbReference type="Gene3D" id="3.10.129.10">
    <property type="entry name" value="Hotdog Thioesterase"/>
    <property type="match status" value="1"/>
</dbReference>
<gene>
    <name evidence="1" type="ORF">NX786_00590</name>
</gene>
<organism evidence="1 2">
    <name type="scientific">Telluria mixta</name>
    <dbReference type="NCBI Taxonomy" id="34071"/>
    <lineage>
        <taxon>Bacteria</taxon>
        <taxon>Pseudomonadati</taxon>
        <taxon>Pseudomonadota</taxon>
        <taxon>Betaproteobacteria</taxon>
        <taxon>Burkholderiales</taxon>
        <taxon>Oxalobacteraceae</taxon>
        <taxon>Telluria group</taxon>
        <taxon>Telluria</taxon>
    </lineage>
</organism>
<keyword evidence="2" id="KW-1185">Reference proteome</keyword>
<evidence type="ECO:0000313" key="1">
    <source>
        <dbReference type="EMBL" id="MCS0627845.1"/>
    </source>
</evidence>
<accession>A0ABT2BRV0</accession>
<name>A0ABT2BRV0_9BURK</name>
<dbReference type="InterPro" id="IPR016776">
    <property type="entry name" value="ApeP-like_dehydratase"/>
</dbReference>
<dbReference type="PIRSF" id="PIRSF020565">
    <property type="entry name" value="3Ho_Ac_ACP_DH_prd"/>
    <property type="match status" value="1"/>
</dbReference>
<protein>
    <submittedName>
        <fullName evidence="1">3-hydroxylacyl-ACP dehydratase</fullName>
    </submittedName>
</protein>
<evidence type="ECO:0000313" key="2">
    <source>
        <dbReference type="Proteomes" id="UP001165263"/>
    </source>
</evidence>
<dbReference type="RefSeq" id="WP_259447107.1">
    <property type="nucleotide sequence ID" value="NZ_CP119520.1"/>
</dbReference>
<dbReference type="InterPro" id="IPR029069">
    <property type="entry name" value="HotDog_dom_sf"/>
</dbReference>